<dbReference type="SUPFAM" id="SSF55785">
    <property type="entry name" value="PYP-like sensor domain (PAS domain)"/>
    <property type="match status" value="1"/>
</dbReference>
<dbReference type="Gene3D" id="3.30.565.10">
    <property type="entry name" value="Histidine kinase-like ATPase, C-terminal domain"/>
    <property type="match status" value="1"/>
</dbReference>
<feature type="domain" description="Histidine kinase" evidence="9">
    <location>
        <begin position="163"/>
        <end position="369"/>
    </location>
</feature>
<evidence type="ECO:0000256" key="5">
    <source>
        <dbReference type="ARBA" id="ARBA00022741"/>
    </source>
</evidence>
<dbReference type="InterPro" id="IPR003661">
    <property type="entry name" value="HisK_dim/P_dom"/>
</dbReference>
<organism evidence="11 12">
    <name type="scientific">Bacillus salipaludis</name>
    <dbReference type="NCBI Taxonomy" id="2547811"/>
    <lineage>
        <taxon>Bacteria</taxon>
        <taxon>Bacillati</taxon>
        <taxon>Bacillota</taxon>
        <taxon>Bacilli</taxon>
        <taxon>Bacillales</taxon>
        <taxon>Bacillaceae</taxon>
        <taxon>Bacillus</taxon>
    </lineage>
</organism>
<gene>
    <name evidence="11" type="ORF">ACJEBI_23810</name>
</gene>
<comment type="caution">
    <text evidence="11">The sequence shown here is derived from an EMBL/GenBank/DDBJ whole genome shotgun (WGS) entry which is preliminary data.</text>
</comment>
<evidence type="ECO:0000313" key="12">
    <source>
        <dbReference type="Proteomes" id="UP001623041"/>
    </source>
</evidence>
<dbReference type="PROSITE" id="PS50109">
    <property type="entry name" value="HIS_KIN"/>
    <property type="match status" value="1"/>
</dbReference>
<dbReference type="Proteomes" id="UP001623041">
    <property type="component" value="Unassembled WGS sequence"/>
</dbReference>
<proteinExistence type="predicted"/>
<evidence type="ECO:0000256" key="3">
    <source>
        <dbReference type="ARBA" id="ARBA00022553"/>
    </source>
</evidence>
<keyword evidence="7 11" id="KW-0067">ATP-binding</keyword>
<dbReference type="PANTHER" id="PTHR43065">
    <property type="entry name" value="SENSOR HISTIDINE KINASE"/>
    <property type="match status" value="1"/>
</dbReference>
<evidence type="ECO:0000313" key="11">
    <source>
        <dbReference type="EMBL" id="MFK9094483.1"/>
    </source>
</evidence>
<dbReference type="InterPro" id="IPR003594">
    <property type="entry name" value="HATPase_dom"/>
</dbReference>
<dbReference type="SMART" id="SM00387">
    <property type="entry name" value="HATPase_c"/>
    <property type="match status" value="1"/>
</dbReference>
<protein>
    <recommendedName>
        <fullName evidence="2">histidine kinase</fullName>
        <ecNumber evidence="2">2.7.13.3</ecNumber>
    </recommendedName>
</protein>
<evidence type="ECO:0000259" key="9">
    <source>
        <dbReference type="PROSITE" id="PS50109"/>
    </source>
</evidence>
<dbReference type="EC" id="2.7.13.3" evidence="2"/>
<dbReference type="PRINTS" id="PR00344">
    <property type="entry name" value="BCTRLSENSOR"/>
</dbReference>
<sequence>MEKQFNQEYPLPYDKNIEQTKGTDLQKSEQKYRRIFEDSIDGLILWDHEHRIVDVNAAAEKMIGLPKKKLIGHRVYKPNTPLEGKKQEILKHIDQLLRKGKTASSIIFEMEDGKKRYFEFSSKVDIVDGVNFTVFKDVTEKVVMQEQLRKSDTLNVIGELAAGIAHEIRNPMTALKGFIQLLEGSITKEHSMYYQIITTELQRIDSIINEFLLLAKPQAISFQEKDIIQIMKETVDLLTAHAVLYNVQFVTEYDAGLPLVFCEPNQLKKVFINLIKNAIEVMPGGGNITITIKKMENQQIQIKIKDEGMGISEEKIKKLGEPFYTTKDRGTGLGLMVSYRIIDEHKGTINIESEEGKGTIFYIYLPTSHNNNNPMV</sequence>
<dbReference type="InterPro" id="IPR036097">
    <property type="entry name" value="HisK_dim/P_sf"/>
</dbReference>
<comment type="catalytic activity">
    <reaction evidence="1">
        <text>ATP + protein L-histidine = ADP + protein N-phospho-L-histidine.</text>
        <dbReference type="EC" id="2.7.13.3"/>
    </reaction>
</comment>
<dbReference type="InterPro" id="IPR013656">
    <property type="entry name" value="PAS_4"/>
</dbReference>
<dbReference type="Gene3D" id="3.30.450.20">
    <property type="entry name" value="PAS domain"/>
    <property type="match status" value="1"/>
</dbReference>
<dbReference type="NCBIfam" id="TIGR00229">
    <property type="entry name" value="sensory_box"/>
    <property type="match status" value="1"/>
</dbReference>
<dbReference type="Pfam" id="PF02518">
    <property type="entry name" value="HATPase_c"/>
    <property type="match status" value="1"/>
</dbReference>
<accession>A0ABW8RLT7</accession>
<dbReference type="CDD" id="cd00082">
    <property type="entry name" value="HisKA"/>
    <property type="match status" value="1"/>
</dbReference>
<evidence type="ECO:0000259" key="10">
    <source>
        <dbReference type="PROSITE" id="PS50112"/>
    </source>
</evidence>
<dbReference type="EMBL" id="JBJHQH010000024">
    <property type="protein sequence ID" value="MFK9094483.1"/>
    <property type="molecule type" value="Genomic_DNA"/>
</dbReference>
<dbReference type="CDD" id="cd00130">
    <property type="entry name" value="PAS"/>
    <property type="match status" value="1"/>
</dbReference>
<dbReference type="Pfam" id="PF00512">
    <property type="entry name" value="HisKA"/>
    <property type="match status" value="1"/>
</dbReference>
<dbReference type="InterPro" id="IPR035965">
    <property type="entry name" value="PAS-like_dom_sf"/>
</dbReference>
<keyword evidence="12" id="KW-1185">Reference proteome</keyword>
<dbReference type="InterPro" id="IPR005467">
    <property type="entry name" value="His_kinase_dom"/>
</dbReference>
<evidence type="ECO:0000256" key="6">
    <source>
        <dbReference type="ARBA" id="ARBA00022777"/>
    </source>
</evidence>
<dbReference type="Gene3D" id="1.10.287.130">
    <property type="match status" value="1"/>
</dbReference>
<dbReference type="InterPro" id="IPR004358">
    <property type="entry name" value="Sig_transdc_His_kin-like_C"/>
</dbReference>
<keyword evidence="3" id="KW-0597">Phosphoprotein</keyword>
<evidence type="ECO:0000256" key="1">
    <source>
        <dbReference type="ARBA" id="ARBA00000085"/>
    </source>
</evidence>
<keyword evidence="8" id="KW-0902">Two-component regulatory system</keyword>
<dbReference type="GO" id="GO:0005524">
    <property type="term" value="F:ATP binding"/>
    <property type="evidence" value="ECO:0007669"/>
    <property type="project" value="UniProtKB-KW"/>
</dbReference>
<evidence type="ECO:0000256" key="4">
    <source>
        <dbReference type="ARBA" id="ARBA00022679"/>
    </source>
</evidence>
<dbReference type="SUPFAM" id="SSF55874">
    <property type="entry name" value="ATPase domain of HSP90 chaperone/DNA topoisomerase II/histidine kinase"/>
    <property type="match status" value="1"/>
</dbReference>
<dbReference type="SMART" id="SM00091">
    <property type="entry name" value="PAS"/>
    <property type="match status" value="1"/>
</dbReference>
<dbReference type="InterPro" id="IPR000014">
    <property type="entry name" value="PAS"/>
</dbReference>
<dbReference type="SUPFAM" id="SSF47384">
    <property type="entry name" value="Homodimeric domain of signal transducing histidine kinase"/>
    <property type="match status" value="1"/>
</dbReference>
<dbReference type="RefSeq" id="WP_406582954.1">
    <property type="nucleotide sequence ID" value="NZ_JBJHQH010000024.1"/>
</dbReference>
<dbReference type="InterPro" id="IPR036890">
    <property type="entry name" value="HATPase_C_sf"/>
</dbReference>
<evidence type="ECO:0000256" key="8">
    <source>
        <dbReference type="ARBA" id="ARBA00023012"/>
    </source>
</evidence>
<evidence type="ECO:0000256" key="7">
    <source>
        <dbReference type="ARBA" id="ARBA00022840"/>
    </source>
</evidence>
<evidence type="ECO:0000256" key="2">
    <source>
        <dbReference type="ARBA" id="ARBA00012438"/>
    </source>
</evidence>
<name>A0ABW8RLT7_9BACI</name>
<dbReference type="Pfam" id="PF08448">
    <property type="entry name" value="PAS_4"/>
    <property type="match status" value="1"/>
</dbReference>
<keyword evidence="5" id="KW-0547">Nucleotide-binding</keyword>
<dbReference type="SMART" id="SM00388">
    <property type="entry name" value="HisKA"/>
    <property type="match status" value="1"/>
</dbReference>
<keyword evidence="4" id="KW-0808">Transferase</keyword>
<feature type="domain" description="PAS" evidence="10">
    <location>
        <begin position="28"/>
        <end position="72"/>
    </location>
</feature>
<reference evidence="11 12" key="1">
    <citation type="submission" date="2024-11" db="EMBL/GenBank/DDBJ databases">
        <authorList>
            <person name="Lucas J.A."/>
        </authorList>
    </citation>
    <scope>NUCLEOTIDE SEQUENCE [LARGE SCALE GENOMIC DNA]</scope>
    <source>
        <strain evidence="11 12">Z 5.4</strain>
    </source>
</reference>
<keyword evidence="6" id="KW-0418">Kinase</keyword>
<dbReference type="PANTHER" id="PTHR43065:SF34">
    <property type="entry name" value="SPORULATION KINASE A"/>
    <property type="match status" value="1"/>
</dbReference>
<dbReference type="PROSITE" id="PS50112">
    <property type="entry name" value="PAS"/>
    <property type="match status" value="1"/>
</dbReference>